<keyword evidence="2" id="KW-0472">Membrane</keyword>
<dbReference type="InterPro" id="IPR013783">
    <property type="entry name" value="Ig-like_fold"/>
</dbReference>
<feature type="compositionally biased region" description="Basic and acidic residues" evidence="1">
    <location>
        <begin position="126"/>
        <end position="138"/>
    </location>
</feature>
<feature type="compositionally biased region" description="Polar residues" evidence="1">
    <location>
        <begin position="139"/>
        <end position="164"/>
    </location>
</feature>
<dbReference type="EMBL" id="JAAKFY010000023">
    <property type="protein sequence ID" value="KAF3837406.1"/>
    <property type="molecule type" value="Genomic_DNA"/>
</dbReference>
<evidence type="ECO:0000256" key="2">
    <source>
        <dbReference type="SAM" id="Phobius"/>
    </source>
</evidence>
<dbReference type="AlphaFoldDB" id="A0A7J5XK01"/>
<dbReference type="Proteomes" id="UP000518266">
    <property type="component" value="Unassembled WGS sequence"/>
</dbReference>
<keyword evidence="2" id="KW-1133">Transmembrane helix</keyword>
<keyword evidence="2" id="KW-0812">Transmembrane</keyword>
<organism evidence="4 5">
    <name type="scientific">Dissostichus mawsoni</name>
    <name type="common">Antarctic cod</name>
    <dbReference type="NCBI Taxonomy" id="36200"/>
    <lineage>
        <taxon>Eukaryota</taxon>
        <taxon>Metazoa</taxon>
        <taxon>Chordata</taxon>
        <taxon>Craniata</taxon>
        <taxon>Vertebrata</taxon>
        <taxon>Euteleostomi</taxon>
        <taxon>Actinopterygii</taxon>
        <taxon>Neopterygii</taxon>
        <taxon>Teleostei</taxon>
        <taxon>Neoteleostei</taxon>
        <taxon>Acanthomorphata</taxon>
        <taxon>Eupercaria</taxon>
        <taxon>Perciformes</taxon>
        <taxon>Notothenioidei</taxon>
        <taxon>Nototheniidae</taxon>
        <taxon>Dissostichus</taxon>
    </lineage>
</organism>
<dbReference type="Pfam" id="PF07686">
    <property type="entry name" value="V-set"/>
    <property type="match status" value="1"/>
</dbReference>
<dbReference type="Gene3D" id="2.60.40.10">
    <property type="entry name" value="Immunoglobulins"/>
    <property type="match status" value="1"/>
</dbReference>
<evidence type="ECO:0000313" key="4">
    <source>
        <dbReference type="EMBL" id="KAF3837406.1"/>
    </source>
</evidence>
<sequence>MTQTSYQAEENQNITLDWTFSTRTDTNFRSISTICQMFTEGRYSVLFHLHQGAESPESQDPEFAGRVQWDKDVLTEGRLTLHVSRLRTSDSGFYECEILVRPDGTNSRRCWLNMTHWEMFLTQRRNKPETPNTERNKPETPNTEETNLRLPTQKETNLRLPTQEETNLRLPTQKDREGFGLFVFALVSVLLTLIGCVLLNFRRQAASEQGSDSGTVDRNGSEVSVCSGAEGPLQGDVLVLLCLIGSLSHIHYKCSCGGDTEGLFKLQLCSCGGDTEGLFKLQLCSCGGDTERLFKLQLCSCGGDTEGLFKLQLCSCGGDTEGLFKLQLCSCGGDTEGLFKLQLCLLSSGLTLQNKVDDFIFGISRKKHFTIN</sequence>
<reference evidence="4 5" key="1">
    <citation type="submission" date="2020-03" db="EMBL/GenBank/DDBJ databases">
        <title>Dissostichus mawsoni Genome sequencing and assembly.</title>
        <authorList>
            <person name="Park H."/>
        </authorList>
    </citation>
    <scope>NUCLEOTIDE SEQUENCE [LARGE SCALE GENOMIC DNA]</scope>
    <source>
        <strain evidence="4">DM0001</strain>
        <tissue evidence="4">Muscle</tissue>
    </source>
</reference>
<accession>A0A7J5XK01</accession>
<evidence type="ECO:0000259" key="3">
    <source>
        <dbReference type="Pfam" id="PF07686"/>
    </source>
</evidence>
<comment type="caution">
    <text evidence="4">The sequence shown here is derived from an EMBL/GenBank/DDBJ whole genome shotgun (WGS) entry which is preliminary data.</text>
</comment>
<name>A0A7J5XK01_DISMA</name>
<gene>
    <name evidence="4" type="ORF">F7725_004870</name>
</gene>
<protein>
    <recommendedName>
        <fullName evidence="3">Immunoglobulin V-set domain-containing protein</fullName>
    </recommendedName>
</protein>
<dbReference type="InterPro" id="IPR013106">
    <property type="entry name" value="Ig_V-set"/>
</dbReference>
<evidence type="ECO:0000256" key="1">
    <source>
        <dbReference type="SAM" id="MobiDB-lite"/>
    </source>
</evidence>
<feature type="transmembrane region" description="Helical" evidence="2">
    <location>
        <begin position="179"/>
        <end position="201"/>
    </location>
</feature>
<feature type="region of interest" description="Disordered" evidence="1">
    <location>
        <begin position="122"/>
        <end position="164"/>
    </location>
</feature>
<dbReference type="InterPro" id="IPR036179">
    <property type="entry name" value="Ig-like_dom_sf"/>
</dbReference>
<feature type="domain" description="Immunoglobulin V-set" evidence="3">
    <location>
        <begin position="3"/>
        <end position="112"/>
    </location>
</feature>
<keyword evidence="5" id="KW-1185">Reference proteome</keyword>
<proteinExistence type="predicted"/>
<dbReference type="OrthoDB" id="10012075at2759"/>
<dbReference type="SUPFAM" id="SSF48726">
    <property type="entry name" value="Immunoglobulin"/>
    <property type="match status" value="1"/>
</dbReference>
<evidence type="ECO:0000313" key="5">
    <source>
        <dbReference type="Proteomes" id="UP000518266"/>
    </source>
</evidence>